<organism evidence="1">
    <name type="scientific">Arundo donax</name>
    <name type="common">Giant reed</name>
    <name type="synonym">Donax arundinaceus</name>
    <dbReference type="NCBI Taxonomy" id="35708"/>
    <lineage>
        <taxon>Eukaryota</taxon>
        <taxon>Viridiplantae</taxon>
        <taxon>Streptophyta</taxon>
        <taxon>Embryophyta</taxon>
        <taxon>Tracheophyta</taxon>
        <taxon>Spermatophyta</taxon>
        <taxon>Magnoliopsida</taxon>
        <taxon>Liliopsida</taxon>
        <taxon>Poales</taxon>
        <taxon>Poaceae</taxon>
        <taxon>PACMAD clade</taxon>
        <taxon>Arundinoideae</taxon>
        <taxon>Arundineae</taxon>
        <taxon>Arundo</taxon>
    </lineage>
</organism>
<dbReference type="EMBL" id="GBRH01202495">
    <property type="protein sequence ID" value="JAD95400.1"/>
    <property type="molecule type" value="Transcribed_RNA"/>
</dbReference>
<name>A0A0A9EBU1_ARUDO</name>
<protein>
    <submittedName>
        <fullName evidence="1">Uncharacterized protein</fullName>
    </submittedName>
</protein>
<evidence type="ECO:0000313" key="1">
    <source>
        <dbReference type="EMBL" id="JAD95400.1"/>
    </source>
</evidence>
<sequence>MGGYLQDFIILLCCFIIALVVLVCCHTPRVVQHCDAHCIKAAARIHHVS</sequence>
<reference evidence="1" key="2">
    <citation type="journal article" date="2015" name="Data Brief">
        <title>Shoot transcriptome of the giant reed, Arundo donax.</title>
        <authorList>
            <person name="Barrero R.A."/>
            <person name="Guerrero F.D."/>
            <person name="Moolhuijzen P."/>
            <person name="Goolsby J.A."/>
            <person name="Tidwell J."/>
            <person name="Bellgard S.E."/>
            <person name="Bellgard M.I."/>
        </authorList>
    </citation>
    <scope>NUCLEOTIDE SEQUENCE</scope>
    <source>
        <tissue evidence="1">Shoot tissue taken approximately 20 cm above the soil surface</tissue>
    </source>
</reference>
<dbReference type="AlphaFoldDB" id="A0A0A9EBU1"/>
<reference evidence="1" key="1">
    <citation type="submission" date="2014-09" db="EMBL/GenBank/DDBJ databases">
        <authorList>
            <person name="Magalhaes I.L.F."/>
            <person name="Oliveira U."/>
            <person name="Santos F.R."/>
            <person name="Vidigal T.H.D.A."/>
            <person name="Brescovit A.D."/>
            <person name="Santos A.J."/>
        </authorList>
    </citation>
    <scope>NUCLEOTIDE SEQUENCE</scope>
    <source>
        <tissue evidence="1">Shoot tissue taken approximately 20 cm above the soil surface</tissue>
    </source>
</reference>
<proteinExistence type="predicted"/>
<accession>A0A0A9EBU1</accession>